<proteinExistence type="predicted"/>
<dbReference type="GO" id="GO:0016787">
    <property type="term" value="F:hydrolase activity"/>
    <property type="evidence" value="ECO:0007669"/>
    <property type="project" value="UniProtKB-KW"/>
</dbReference>
<dbReference type="NCBIfam" id="TIGR01613">
    <property type="entry name" value="primase_Cterm"/>
    <property type="match status" value="1"/>
</dbReference>
<sequence>MFKVTNMKNLKFIRQYVRDVEIEIKEVEEFSSYSNFVKEVKSANLKSIDVMEKLNADYISHVPIHWLIEKHELELNPNGNSELPLSVKFAYDQMMLEVGKEIVGYSMSDSGRISFNNKSFAECVMKLYSLVANRNDPESLLVYNKEKGYWEDATQPLHRLIIEIAHAAGENIEDSWTVHIEKSVVDILKRKVVFIESANFNKDHFPLRNYTLYSTTGELVPHAPNNLATFGSSVEYQPNTDCPVFQQFLTSLFHEVKTIEFVQEWFGYTLSTSHKANAFLIGVGAGANGKSTLFDVLAQLVGIQNVASVPLSNFNSEFGLEPLIGKKLNLATESDVDAFKTGKLKALTAGEEISINRKNKMEITTKLPTKLVFLMNELPLLSDDSFGFERRLLILPFDKTFLPHEQDKDLPKKLANELEGILSWALDGLKRLIANNYTFTISESMQHAKELYFGVGNPIEKFIEECVTAEPSNVMDARDLMNAYSIWMTNNEFPFKGTNTPQKFWKLFKEAMDVKLIEFSRGKSNGRTVVRDIALK</sequence>
<dbReference type="Pfam" id="PF19263">
    <property type="entry name" value="DUF5906"/>
    <property type="match status" value="1"/>
</dbReference>
<evidence type="ECO:0000256" key="1">
    <source>
        <dbReference type="ARBA" id="ARBA00022741"/>
    </source>
</evidence>
<dbReference type="Pfam" id="PF08706">
    <property type="entry name" value="D5_N"/>
    <property type="match status" value="1"/>
</dbReference>
<evidence type="ECO:0000313" key="5">
    <source>
        <dbReference type="EMBL" id="XDK32107.1"/>
    </source>
</evidence>
<dbReference type="Gene3D" id="3.40.50.300">
    <property type="entry name" value="P-loop containing nucleotide triphosphate hydrolases"/>
    <property type="match status" value="1"/>
</dbReference>
<keyword evidence="1" id="KW-0547">Nucleotide-binding</keyword>
<dbReference type="InterPro" id="IPR014818">
    <property type="entry name" value="Phage/plasmid_primase_P4_C"/>
</dbReference>
<reference evidence="5" key="1">
    <citation type="submission" date="2024-07" db="EMBL/GenBank/DDBJ databases">
        <title>Halotolerant mesophilic bacterium Ornithinibacillus sp. 4-3, sp. nov., isolated from soil.</title>
        <authorList>
            <person name="Sidarenka A.V."/>
            <person name="Guliayeva D.E."/>
            <person name="Leanovich S.I."/>
            <person name="Hileuskaya K.S."/>
            <person name="Akhremchuk A.E."/>
            <person name="Sikolenko M.A."/>
            <person name="Valentovich L.N."/>
        </authorList>
    </citation>
    <scope>NUCLEOTIDE SEQUENCE</scope>
    <source>
        <strain evidence="5">4-3</strain>
    </source>
</reference>
<evidence type="ECO:0000256" key="3">
    <source>
        <dbReference type="ARBA" id="ARBA00022840"/>
    </source>
</evidence>
<dbReference type="RefSeq" id="WP_368652828.1">
    <property type="nucleotide sequence ID" value="NZ_CP162599.1"/>
</dbReference>
<gene>
    <name evidence="5" type="ORF">AB4Y30_13965</name>
</gene>
<keyword evidence="3" id="KW-0067">ATP-binding</keyword>
<dbReference type="InterPro" id="IPR014015">
    <property type="entry name" value="Helicase_SF3_DNA-vir"/>
</dbReference>
<feature type="domain" description="SF3 helicase" evidence="4">
    <location>
        <begin position="257"/>
        <end position="410"/>
    </location>
</feature>
<accession>A0AB39HN79</accession>
<dbReference type="PANTHER" id="PTHR35372:SF2">
    <property type="entry name" value="SF3 HELICASE DOMAIN-CONTAINING PROTEIN"/>
    <property type="match status" value="1"/>
</dbReference>
<evidence type="ECO:0000256" key="2">
    <source>
        <dbReference type="ARBA" id="ARBA00022801"/>
    </source>
</evidence>
<dbReference type="GO" id="GO:0005524">
    <property type="term" value="F:ATP binding"/>
    <property type="evidence" value="ECO:0007669"/>
    <property type="project" value="UniProtKB-KW"/>
</dbReference>
<dbReference type="SUPFAM" id="SSF52540">
    <property type="entry name" value="P-loop containing nucleoside triphosphate hydrolases"/>
    <property type="match status" value="1"/>
</dbReference>
<dbReference type="AlphaFoldDB" id="A0AB39HN79"/>
<dbReference type="InterPro" id="IPR045455">
    <property type="entry name" value="NrS-1_pol-like_helicase"/>
</dbReference>
<dbReference type="InterPro" id="IPR051620">
    <property type="entry name" value="ORF904-like_C"/>
</dbReference>
<dbReference type="PROSITE" id="PS51206">
    <property type="entry name" value="SF3_HELICASE_1"/>
    <property type="match status" value="1"/>
</dbReference>
<dbReference type="InterPro" id="IPR027417">
    <property type="entry name" value="P-loop_NTPase"/>
</dbReference>
<keyword evidence="2" id="KW-0378">Hydrolase</keyword>
<dbReference type="PANTHER" id="PTHR35372">
    <property type="entry name" value="ATP BINDING PROTEIN-RELATED"/>
    <property type="match status" value="1"/>
</dbReference>
<evidence type="ECO:0000259" key="4">
    <source>
        <dbReference type="PROSITE" id="PS51206"/>
    </source>
</evidence>
<name>A0AB39HN79_9BACI</name>
<dbReference type="EMBL" id="CP162599">
    <property type="protein sequence ID" value="XDK32107.1"/>
    <property type="molecule type" value="Genomic_DNA"/>
</dbReference>
<organism evidence="5">
    <name type="scientific">Ornithinibacillus sp. 4-3</name>
    <dbReference type="NCBI Taxonomy" id="3231488"/>
    <lineage>
        <taxon>Bacteria</taxon>
        <taxon>Bacillati</taxon>
        <taxon>Bacillota</taxon>
        <taxon>Bacilli</taxon>
        <taxon>Bacillales</taxon>
        <taxon>Bacillaceae</taxon>
        <taxon>Ornithinibacillus</taxon>
    </lineage>
</organism>
<dbReference type="InterPro" id="IPR006500">
    <property type="entry name" value="Helicase_put_C_phage/plasmid"/>
</dbReference>
<dbReference type="SMART" id="SM00885">
    <property type="entry name" value="D5_N"/>
    <property type="match status" value="1"/>
</dbReference>
<protein>
    <submittedName>
        <fullName evidence="5">Phage/plasmid primase, P4 family</fullName>
    </submittedName>
</protein>